<dbReference type="Proteomes" id="UP000762676">
    <property type="component" value="Unassembled WGS sequence"/>
</dbReference>
<evidence type="ECO:0000313" key="3">
    <source>
        <dbReference type="Proteomes" id="UP000762676"/>
    </source>
</evidence>
<feature type="region of interest" description="Disordered" evidence="1">
    <location>
        <begin position="76"/>
        <end position="99"/>
    </location>
</feature>
<feature type="compositionally biased region" description="Basic and acidic residues" evidence="1">
    <location>
        <begin position="78"/>
        <end position="99"/>
    </location>
</feature>
<gene>
    <name evidence="2" type="ORF">ElyMa_002332500</name>
</gene>
<name>A0AAV4G6F0_9GAST</name>
<comment type="caution">
    <text evidence="2">The sequence shown here is derived from an EMBL/GenBank/DDBJ whole genome shotgun (WGS) entry which is preliminary data.</text>
</comment>
<protein>
    <submittedName>
        <fullName evidence="2">Uncharacterized protein</fullName>
    </submittedName>
</protein>
<dbReference type="EMBL" id="BMAT01004806">
    <property type="protein sequence ID" value="GFR81118.1"/>
    <property type="molecule type" value="Genomic_DNA"/>
</dbReference>
<accession>A0AAV4G6F0</accession>
<proteinExistence type="predicted"/>
<organism evidence="2 3">
    <name type="scientific">Elysia marginata</name>
    <dbReference type="NCBI Taxonomy" id="1093978"/>
    <lineage>
        <taxon>Eukaryota</taxon>
        <taxon>Metazoa</taxon>
        <taxon>Spiralia</taxon>
        <taxon>Lophotrochozoa</taxon>
        <taxon>Mollusca</taxon>
        <taxon>Gastropoda</taxon>
        <taxon>Heterobranchia</taxon>
        <taxon>Euthyneura</taxon>
        <taxon>Panpulmonata</taxon>
        <taxon>Sacoglossa</taxon>
        <taxon>Placobranchoidea</taxon>
        <taxon>Plakobranchidae</taxon>
        <taxon>Elysia</taxon>
    </lineage>
</organism>
<keyword evidence="3" id="KW-1185">Reference proteome</keyword>
<sequence length="99" mass="11359">MYVDTPSRLLPADTRGAALTTHQGFLPKCEEKPQNPQQNAMLKYINKTYELGRRLVKGPATIVYARLVAIRLPLVPPDLKRPGWRKDNKQDQRDQYPTT</sequence>
<reference evidence="2 3" key="1">
    <citation type="journal article" date="2021" name="Elife">
        <title>Chloroplast acquisition without the gene transfer in kleptoplastic sea slugs, Plakobranchus ocellatus.</title>
        <authorList>
            <person name="Maeda T."/>
            <person name="Takahashi S."/>
            <person name="Yoshida T."/>
            <person name="Shimamura S."/>
            <person name="Takaki Y."/>
            <person name="Nagai Y."/>
            <person name="Toyoda A."/>
            <person name="Suzuki Y."/>
            <person name="Arimoto A."/>
            <person name="Ishii H."/>
            <person name="Satoh N."/>
            <person name="Nishiyama T."/>
            <person name="Hasebe M."/>
            <person name="Maruyama T."/>
            <person name="Minagawa J."/>
            <person name="Obokata J."/>
            <person name="Shigenobu S."/>
        </authorList>
    </citation>
    <scope>NUCLEOTIDE SEQUENCE [LARGE SCALE GENOMIC DNA]</scope>
</reference>
<dbReference type="AlphaFoldDB" id="A0AAV4G6F0"/>
<evidence type="ECO:0000256" key="1">
    <source>
        <dbReference type="SAM" id="MobiDB-lite"/>
    </source>
</evidence>
<evidence type="ECO:0000313" key="2">
    <source>
        <dbReference type="EMBL" id="GFR81118.1"/>
    </source>
</evidence>